<evidence type="ECO:0000256" key="1">
    <source>
        <dbReference type="SAM" id="Coils"/>
    </source>
</evidence>
<evidence type="ECO:0000256" key="2">
    <source>
        <dbReference type="SAM" id="Phobius"/>
    </source>
</evidence>
<sequence length="208" mass="23329">MALMADSAALYGLVGALGGALLGAGAAITAPLLQHKDEKRTRRLARDTAELDRLIALRSTTRAALTLRSEAVRTMENGQPLNVEELLTALDSTWTDATRAADAAAADGLYFAMSPTTVDARWPQRQDGQPERKAGRRMDGLREIDREIRFVAQQYEQRETLEPDAIDYLNNQIEDLTRQIRELEQWRAELLGELLDRMDVLRDRARPD</sequence>
<protein>
    <recommendedName>
        <fullName evidence="5">Secreted protein</fullName>
    </recommendedName>
</protein>
<keyword evidence="1" id="KW-0175">Coiled coil</keyword>
<evidence type="ECO:0008006" key="5">
    <source>
        <dbReference type="Google" id="ProtNLM"/>
    </source>
</evidence>
<gene>
    <name evidence="3" type="ORF">GCM10010276_89660</name>
</gene>
<keyword evidence="2" id="KW-1133">Transmembrane helix</keyword>
<keyword evidence="2" id="KW-0472">Membrane</keyword>
<comment type="caution">
    <text evidence="3">The sequence shown here is derived from an EMBL/GenBank/DDBJ whole genome shotgun (WGS) entry which is preliminary data.</text>
</comment>
<dbReference type="Proteomes" id="UP001501777">
    <property type="component" value="Unassembled WGS sequence"/>
</dbReference>
<accession>A0ABP6AW35</accession>
<dbReference type="EMBL" id="BAAASG010000040">
    <property type="protein sequence ID" value="GAA2524322.1"/>
    <property type="molecule type" value="Genomic_DNA"/>
</dbReference>
<organism evidence="3 4">
    <name type="scientific">Streptomyces longisporus</name>
    <dbReference type="NCBI Taxonomy" id="1948"/>
    <lineage>
        <taxon>Bacteria</taxon>
        <taxon>Bacillati</taxon>
        <taxon>Actinomycetota</taxon>
        <taxon>Actinomycetes</taxon>
        <taxon>Kitasatosporales</taxon>
        <taxon>Streptomycetaceae</taxon>
        <taxon>Streptomyces</taxon>
    </lineage>
</organism>
<feature type="coiled-coil region" evidence="1">
    <location>
        <begin position="166"/>
        <end position="193"/>
    </location>
</feature>
<keyword evidence="4" id="KW-1185">Reference proteome</keyword>
<proteinExistence type="predicted"/>
<name>A0ABP6AW35_STRLO</name>
<feature type="transmembrane region" description="Helical" evidence="2">
    <location>
        <begin position="12"/>
        <end position="33"/>
    </location>
</feature>
<keyword evidence="2" id="KW-0812">Transmembrane</keyword>
<evidence type="ECO:0000313" key="3">
    <source>
        <dbReference type="EMBL" id="GAA2524322.1"/>
    </source>
</evidence>
<evidence type="ECO:0000313" key="4">
    <source>
        <dbReference type="Proteomes" id="UP001501777"/>
    </source>
</evidence>
<reference evidence="4" key="1">
    <citation type="journal article" date="2019" name="Int. J. Syst. Evol. Microbiol.">
        <title>The Global Catalogue of Microorganisms (GCM) 10K type strain sequencing project: providing services to taxonomists for standard genome sequencing and annotation.</title>
        <authorList>
            <consortium name="The Broad Institute Genomics Platform"/>
            <consortium name="The Broad Institute Genome Sequencing Center for Infectious Disease"/>
            <person name="Wu L."/>
            <person name="Ma J."/>
        </authorList>
    </citation>
    <scope>NUCLEOTIDE SEQUENCE [LARGE SCALE GENOMIC DNA]</scope>
    <source>
        <strain evidence="4">JCM 4395</strain>
    </source>
</reference>